<evidence type="ECO:0000256" key="4">
    <source>
        <dbReference type="ARBA" id="ARBA00012944"/>
    </source>
</evidence>
<keyword evidence="8 17" id="KW-0812">Transmembrane</keyword>
<evidence type="ECO:0000256" key="12">
    <source>
        <dbReference type="ARBA" id="ARBA00023027"/>
    </source>
</evidence>
<evidence type="ECO:0000256" key="7">
    <source>
        <dbReference type="ARBA" id="ARBA00022660"/>
    </source>
</evidence>
<keyword evidence="17" id="KW-0999">Mitochondrion inner membrane</keyword>
<keyword evidence="15 17" id="KW-0472">Membrane</keyword>
<dbReference type="EMBL" id="MF417629">
    <property type="protein sequence ID" value="AUR43715.1"/>
    <property type="molecule type" value="Genomic_DNA"/>
</dbReference>
<evidence type="ECO:0000256" key="14">
    <source>
        <dbReference type="ARBA" id="ARBA00023128"/>
    </source>
</evidence>
<evidence type="ECO:0000256" key="17">
    <source>
        <dbReference type="RuleBase" id="RU004419"/>
    </source>
</evidence>
<comment type="similarity">
    <text evidence="3 17">Belongs to the complex I subunit 4L family.</text>
</comment>
<dbReference type="GO" id="GO:0005743">
    <property type="term" value="C:mitochondrial inner membrane"/>
    <property type="evidence" value="ECO:0007669"/>
    <property type="project" value="UniProtKB-SubCell"/>
</dbReference>
<evidence type="ECO:0000256" key="15">
    <source>
        <dbReference type="ARBA" id="ARBA00023136"/>
    </source>
</evidence>
<reference evidence="18" key="1">
    <citation type="journal article" date="2017" name="Mitochondrial DNA Part B Resour">
        <title>The complete mitochondrial genome of the cigarette beetle, Lasioderma serricorne (Coleoptera: Anobiidae).</title>
        <authorList>
            <person name="Yang W.-J."/>
            <person name="Xu K.-K."/>
            <person name="Zhu X.-Y."/>
            <person name="Chen S.-C."/>
            <person name="Cai X.-Y."/>
            <person name="Cao Y."/>
            <person name="Meng Y.-L."/>
            <person name="Yang H."/>
            <person name="Li C."/>
        </authorList>
    </citation>
    <scope>NUCLEOTIDE SEQUENCE</scope>
</reference>
<keyword evidence="11 17" id="KW-1133">Transmembrane helix</keyword>
<reference evidence="19" key="2">
    <citation type="submission" date="2018-08" db="EMBL/GenBank/DDBJ databases">
        <title>High-level phylogeny of Polyphaga (Insecta: Coleoptera) inferred from mitogenome sequences.</title>
        <authorList>
            <person name="Yuan M.-L."/>
        </authorList>
    </citation>
    <scope>NUCLEOTIDE SEQUENCE</scope>
</reference>
<keyword evidence="10 17" id="KW-0249">Electron transport</keyword>
<dbReference type="InterPro" id="IPR039428">
    <property type="entry name" value="NUOK/Mnh_C1-like"/>
</dbReference>
<evidence type="ECO:0000256" key="1">
    <source>
        <dbReference type="ARBA" id="ARBA00003257"/>
    </source>
</evidence>
<name>A0A343SQN2_9COLE</name>
<dbReference type="InterPro" id="IPR001133">
    <property type="entry name" value="NADH_UbQ_OxRdtase_chain4L/K"/>
</dbReference>
<gene>
    <name evidence="18" type="primary">ND4L</name>
    <name evidence="19" type="synonym">nad4L</name>
</gene>
<evidence type="ECO:0000256" key="3">
    <source>
        <dbReference type="ARBA" id="ARBA00010519"/>
    </source>
</evidence>
<comment type="function">
    <text evidence="1">Core subunit of the mitochondrial membrane respiratory chain NADH dehydrogenase (Complex I) that is believed to belong to the minimal assembly required for catalysis. Complex I functions in the transfer of electrons from NADH to the respiratory chain. The immediate electron acceptor for the enzyme is believed to be ubiquinone.</text>
</comment>
<evidence type="ECO:0000256" key="9">
    <source>
        <dbReference type="ARBA" id="ARBA00022967"/>
    </source>
</evidence>
<evidence type="ECO:0000313" key="19">
    <source>
        <dbReference type="EMBL" id="QCI56352.1"/>
    </source>
</evidence>
<evidence type="ECO:0000256" key="10">
    <source>
        <dbReference type="ARBA" id="ARBA00022982"/>
    </source>
</evidence>
<keyword evidence="12 17" id="KW-0520">NAD</keyword>
<dbReference type="EMBL" id="MH817138">
    <property type="protein sequence ID" value="QCI56352.1"/>
    <property type="molecule type" value="Genomic_DNA"/>
</dbReference>
<evidence type="ECO:0000256" key="2">
    <source>
        <dbReference type="ARBA" id="ARBA00004225"/>
    </source>
</evidence>
<dbReference type="GO" id="GO:0016651">
    <property type="term" value="F:oxidoreductase activity, acting on NAD(P)H"/>
    <property type="evidence" value="ECO:0007669"/>
    <property type="project" value="InterPro"/>
</dbReference>
<comment type="catalytic activity">
    <reaction evidence="16 17">
        <text>a ubiquinone + NADH + 5 H(+)(in) = a ubiquinol + NAD(+) + 4 H(+)(out)</text>
        <dbReference type="Rhea" id="RHEA:29091"/>
        <dbReference type="Rhea" id="RHEA-COMP:9565"/>
        <dbReference type="Rhea" id="RHEA-COMP:9566"/>
        <dbReference type="ChEBI" id="CHEBI:15378"/>
        <dbReference type="ChEBI" id="CHEBI:16389"/>
        <dbReference type="ChEBI" id="CHEBI:17976"/>
        <dbReference type="ChEBI" id="CHEBI:57540"/>
        <dbReference type="ChEBI" id="CHEBI:57945"/>
        <dbReference type="EC" id="7.1.1.2"/>
    </reaction>
</comment>
<dbReference type="PANTHER" id="PTHR11434:SF0">
    <property type="entry name" value="NADH-UBIQUINONE OXIDOREDUCTASE CHAIN 4L"/>
    <property type="match status" value="1"/>
</dbReference>
<feature type="transmembrane region" description="Helical" evidence="17">
    <location>
        <begin position="53"/>
        <end position="77"/>
    </location>
</feature>
<evidence type="ECO:0000256" key="5">
    <source>
        <dbReference type="ARBA" id="ARBA00016612"/>
    </source>
</evidence>
<evidence type="ECO:0000256" key="13">
    <source>
        <dbReference type="ARBA" id="ARBA00023075"/>
    </source>
</evidence>
<keyword evidence="13 17" id="KW-0830">Ubiquinone</keyword>
<geneLocation type="mitochondrion" evidence="18"/>
<keyword evidence="6 17" id="KW-0813">Transport</keyword>
<keyword evidence="7 17" id="KW-0679">Respiratory chain</keyword>
<dbReference type="Pfam" id="PF00420">
    <property type="entry name" value="Oxidored_q2"/>
    <property type="match status" value="1"/>
</dbReference>
<dbReference type="PANTHER" id="PTHR11434">
    <property type="entry name" value="NADH-UBIQUINONE OXIDOREDUCTASE SUBUNIT ND4L"/>
    <property type="match status" value="1"/>
</dbReference>
<organism evidence="18">
    <name type="scientific">Lasioderma serricorne</name>
    <name type="common">cigarette beetle</name>
    <dbReference type="NCBI Taxonomy" id="295660"/>
    <lineage>
        <taxon>Eukaryota</taxon>
        <taxon>Metazoa</taxon>
        <taxon>Ecdysozoa</taxon>
        <taxon>Arthropoda</taxon>
        <taxon>Hexapoda</taxon>
        <taxon>Insecta</taxon>
        <taxon>Pterygota</taxon>
        <taxon>Neoptera</taxon>
        <taxon>Endopterygota</taxon>
        <taxon>Coleoptera</taxon>
        <taxon>Polyphaga</taxon>
        <taxon>Bostrichiformia</taxon>
        <taxon>Ptinidae</taxon>
        <taxon>Xyletininae</taxon>
        <taxon>Lasioderma</taxon>
    </lineage>
</organism>
<dbReference type="AlphaFoldDB" id="A0A343SQN2"/>
<evidence type="ECO:0000256" key="6">
    <source>
        <dbReference type="ARBA" id="ARBA00022448"/>
    </source>
</evidence>
<protein>
    <recommendedName>
        <fullName evidence="5 17">NADH-ubiquinone oxidoreductase chain 4L</fullName>
        <ecNumber evidence="4 17">7.1.1.2</ecNumber>
    </recommendedName>
</protein>
<sequence length="93" mass="11201">MLINLFMFSFYMGVLSFVLNRKHLLTLLLSLEFMIITLYFGLILYMNMYMYEFFFLMIFLTISVCESALGLSILVVMMRMYGNDYFKTFNVLW</sequence>
<dbReference type="GO" id="GO:0042773">
    <property type="term" value="P:ATP synthesis coupled electron transport"/>
    <property type="evidence" value="ECO:0007669"/>
    <property type="project" value="UniProtKB-UniRule"/>
</dbReference>
<keyword evidence="14 17" id="KW-0496">Mitochondrion</keyword>
<dbReference type="Gene3D" id="1.10.287.3510">
    <property type="match status" value="1"/>
</dbReference>
<evidence type="ECO:0000256" key="8">
    <source>
        <dbReference type="ARBA" id="ARBA00022692"/>
    </source>
</evidence>
<accession>A0A343SQN2</accession>
<evidence type="ECO:0000256" key="16">
    <source>
        <dbReference type="ARBA" id="ARBA00049551"/>
    </source>
</evidence>
<evidence type="ECO:0000256" key="11">
    <source>
        <dbReference type="ARBA" id="ARBA00022989"/>
    </source>
</evidence>
<feature type="transmembrane region" description="Helical" evidence="17">
    <location>
        <begin position="24"/>
        <end position="47"/>
    </location>
</feature>
<dbReference type="EC" id="7.1.1.2" evidence="4 17"/>
<dbReference type="GO" id="GO:0008137">
    <property type="term" value="F:NADH dehydrogenase (ubiquinone) activity"/>
    <property type="evidence" value="ECO:0007669"/>
    <property type="project" value="UniProtKB-EC"/>
</dbReference>
<comment type="function">
    <text evidence="17">Core subunit of the mitochondrial membrane respiratory chain NADH dehydrogenase (Complex I) which catalyzes electron transfer from NADH through the respiratory chain, using ubiquinone as an electron acceptor.</text>
</comment>
<proteinExistence type="inferred from homology"/>
<keyword evidence="9 17" id="KW-1278">Translocase</keyword>
<evidence type="ECO:0000313" key="18">
    <source>
        <dbReference type="EMBL" id="AUR43715.1"/>
    </source>
</evidence>
<comment type="subcellular location">
    <subcellularLocation>
        <location evidence="17">Mitochondrion inner membrane</location>
        <topology evidence="17">Multi-pass membrane protein</topology>
    </subcellularLocation>
    <subcellularLocation>
        <location evidence="2">Mitochondrion membrane</location>
        <topology evidence="2">Multi-pass membrane protein</topology>
    </subcellularLocation>
</comment>
<dbReference type="GO" id="GO:0030964">
    <property type="term" value="C:NADH dehydrogenase complex"/>
    <property type="evidence" value="ECO:0007669"/>
    <property type="project" value="TreeGrafter"/>
</dbReference>